<dbReference type="PATRIC" id="fig|1073571.4.peg.205"/>
<dbReference type="KEGG" id="pri:PRIO_0221"/>
<sequence>MPYNYVDSFLTVLQQKYTKELTSSGLTTQNAIFVNAKTIKIPRLDVAGYKNHSRAGGWNRQAVSNDFELKVLTFDRDVEFYVDAMDVDETNQIVSAANLTNVFETEQAIPELDKYRYSKIYADYVALGKTPDTTVITAANALQVFDQLMENMDEAEIPLEGRILYVTPAIYKLLKQAEDVQRFISVQSNNGTVDRSVRKLDDVTLVQVPSSRMKTIYDFTNGAVPGVGAKQINMILIHPSCVLAPIKHTAIYLWEPGSHTGGDGFLYQNRRYTDLFLIERKAAAIQINVAP</sequence>
<reference evidence="2" key="1">
    <citation type="submission" date="2015-03" db="EMBL/GenBank/DDBJ databases">
        <authorList>
            <person name="Wibberg D."/>
        </authorList>
    </citation>
    <scope>NUCLEOTIDE SEQUENCE [LARGE SCALE GENOMIC DNA]</scope>
</reference>
<protein>
    <submittedName>
        <fullName evidence="1">Putative phage major capsid protein</fullName>
    </submittedName>
</protein>
<gene>
    <name evidence="1" type="ORF">PRIO_0221</name>
</gene>
<dbReference type="HOGENOM" id="CLU_058388_2_0_9"/>
<proteinExistence type="predicted"/>
<name>A0A0E4H777_9BACL</name>
<accession>A0A0E4H777</accession>
<evidence type="ECO:0000313" key="2">
    <source>
        <dbReference type="Proteomes" id="UP000033163"/>
    </source>
</evidence>
<dbReference type="AlphaFoldDB" id="A0A0E4H777"/>
<dbReference type="Proteomes" id="UP000033163">
    <property type="component" value="Chromosome I"/>
</dbReference>
<organism evidence="1 2">
    <name type="scientific">Paenibacillus riograndensis SBR5</name>
    <dbReference type="NCBI Taxonomy" id="1073571"/>
    <lineage>
        <taxon>Bacteria</taxon>
        <taxon>Bacillati</taxon>
        <taxon>Bacillota</taxon>
        <taxon>Bacilli</taxon>
        <taxon>Bacillales</taxon>
        <taxon>Paenibacillaceae</taxon>
        <taxon>Paenibacillus</taxon>
        <taxon>Paenibacillus sonchi group</taxon>
    </lineage>
</organism>
<dbReference type="RefSeq" id="WP_020425997.1">
    <property type="nucleotide sequence ID" value="NZ_AGBD01000057.1"/>
</dbReference>
<evidence type="ECO:0000313" key="1">
    <source>
        <dbReference type="EMBL" id="CQR51475.1"/>
    </source>
</evidence>
<dbReference type="EMBL" id="LN831776">
    <property type="protein sequence ID" value="CQR51475.1"/>
    <property type="molecule type" value="Genomic_DNA"/>
</dbReference>